<proteinExistence type="predicted"/>
<gene>
    <name evidence="2" type="ORF">T440DRAFT_385243</name>
</gene>
<dbReference type="AlphaFoldDB" id="A0A6A7BK86"/>
<feature type="compositionally biased region" description="Basic and acidic residues" evidence="1">
    <location>
        <begin position="380"/>
        <end position="394"/>
    </location>
</feature>
<feature type="compositionally biased region" description="Basic and acidic residues" evidence="1">
    <location>
        <begin position="14"/>
        <end position="25"/>
    </location>
</feature>
<feature type="compositionally biased region" description="Basic residues" evidence="1">
    <location>
        <begin position="139"/>
        <end position="148"/>
    </location>
</feature>
<evidence type="ECO:0000256" key="1">
    <source>
        <dbReference type="SAM" id="MobiDB-lite"/>
    </source>
</evidence>
<accession>A0A6A7BK86</accession>
<name>A0A6A7BK86_9PLEO</name>
<organism evidence="2 3">
    <name type="scientific">Plenodomus tracheiphilus IPT5</name>
    <dbReference type="NCBI Taxonomy" id="1408161"/>
    <lineage>
        <taxon>Eukaryota</taxon>
        <taxon>Fungi</taxon>
        <taxon>Dikarya</taxon>
        <taxon>Ascomycota</taxon>
        <taxon>Pezizomycotina</taxon>
        <taxon>Dothideomycetes</taxon>
        <taxon>Pleosporomycetidae</taxon>
        <taxon>Pleosporales</taxon>
        <taxon>Pleosporineae</taxon>
        <taxon>Leptosphaeriaceae</taxon>
        <taxon>Plenodomus</taxon>
    </lineage>
</organism>
<feature type="compositionally biased region" description="Basic residues" evidence="1">
    <location>
        <begin position="78"/>
        <end position="88"/>
    </location>
</feature>
<feature type="compositionally biased region" description="Acidic residues" evidence="1">
    <location>
        <begin position="122"/>
        <end position="134"/>
    </location>
</feature>
<keyword evidence="3" id="KW-1185">Reference proteome</keyword>
<dbReference type="Proteomes" id="UP000799423">
    <property type="component" value="Unassembled WGS sequence"/>
</dbReference>
<protein>
    <submittedName>
        <fullName evidence="2">Uncharacterized protein</fullName>
    </submittedName>
</protein>
<dbReference type="EMBL" id="MU006290">
    <property type="protein sequence ID" value="KAF2855582.1"/>
    <property type="molecule type" value="Genomic_DNA"/>
</dbReference>
<reference evidence="2" key="1">
    <citation type="submission" date="2020-01" db="EMBL/GenBank/DDBJ databases">
        <authorList>
            <consortium name="DOE Joint Genome Institute"/>
            <person name="Haridas S."/>
            <person name="Albert R."/>
            <person name="Binder M."/>
            <person name="Bloem J."/>
            <person name="Labutti K."/>
            <person name="Salamov A."/>
            <person name="Andreopoulos B."/>
            <person name="Baker S.E."/>
            <person name="Barry K."/>
            <person name="Bills G."/>
            <person name="Bluhm B.H."/>
            <person name="Cannon C."/>
            <person name="Castanera R."/>
            <person name="Culley D.E."/>
            <person name="Daum C."/>
            <person name="Ezra D."/>
            <person name="Gonzalez J.B."/>
            <person name="Henrissat B."/>
            <person name="Kuo A."/>
            <person name="Liang C."/>
            <person name="Lipzen A."/>
            <person name="Lutzoni F."/>
            <person name="Magnuson J."/>
            <person name="Mondo S."/>
            <person name="Nolan M."/>
            <person name="Ohm R."/>
            <person name="Pangilinan J."/>
            <person name="Park H.-J."/>
            <person name="Ramirez L."/>
            <person name="Alfaro M."/>
            <person name="Sun H."/>
            <person name="Tritt A."/>
            <person name="Yoshinaga Y."/>
            <person name="Zwiers L.-H."/>
            <person name="Turgeon B.G."/>
            <person name="Goodwin S.B."/>
            <person name="Spatafora J.W."/>
            <person name="Crous P.W."/>
            <person name="Grigoriev I.V."/>
        </authorList>
    </citation>
    <scope>NUCLEOTIDE SEQUENCE</scope>
    <source>
        <strain evidence="2">IPT5</strain>
    </source>
</reference>
<feature type="region of interest" description="Disordered" evidence="1">
    <location>
        <begin position="375"/>
        <end position="394"/>
    </location>
</feature>
<sequence length="394" mass="43798">MLRNRGAKQNKLVYDLKYHPMDDSIRPTQAAKRRSAHGERLLSSDDSSECLSVHCDADTPPLSEASFEGEAFLEKRGWKQAKQGKKRSRDQMQSPQEPTRRSSRRVSDEKKSYDMSVHPQDEDLELLSSDDEELSMPSPKRKRTHSRKSGNSSAATSIAPKTKAGRAKRIVISSDAESGTMDQEGIFTGGDSLDGIFQMSPEEVAHADDTQVKPTSSTSSICTPPPHGIRRKESLDVWKLFPGDRYFRHERDSLPFTQGQSFEIWEEQTEDQAVKEALAAFPLDFEHDDKENEIEGADQQNSDPLEGISVLPASQSRRSDGDALDAQNPRLVHGALYEEEVIALDNYGLHSTDGANDEDAADQLDTNLEIMRLLASGGDLPRETSKNDPSESIP</sequence>
<evidence type="ECO:0000313" key="2">
    <source>
        <dbReference type="EMBL" id="KAF2855582.1"/>
    </source>
</evidence>
<feature type="region of interest" description="Disordered" evidence="1">
    <location>
        <begin position="1"/>
        <end position="228"/>
    </location>
</feature>
<dbReference type="OrthoDB" id="5430111at2759"/>
<evidence type="ECO:0000313" key="3">
    <source>
        <dbReference type="Proteomes" id="UP000799423"/>
    </source>
</evidence>